<dbReference type="Pfam" id="PF00155">
    <property type="entry name" value="Aminotran_1_2"/>
    <property type="match status" value="1"/>
</dbReference>
<dbReference type="GO" id="GO:0008483">
    <property type="term" value="F:transaminase activity"/>
    <property type="evidence" value="ECO:0007669"/>
    <property type="project" value="UniProtKB-KW"/>
</dbReference>
<keyword evidence="5" id="KW-0663">Pyridoxal phosphate</keyword>
<gene>
    <name evidence="8" type="ORF">M1E25_23135</name>
</gene>
<evidence type="ECO:0000256" key="3">
    <source>
        <dbReference type="ARBA" id="ARBA00022576"/>
    </source>
</evidence>
<organism evidence="8 9">
    <name type="scientific">Streptomyces meridianus</name>
    <dbReference type="NCBI Taxonomy" id="2938945"/>
    <lineage>
        <taxon>Bacteria</taxon>
        <taxon>Bacillati</taxon>
        <taxon>Actinomycetota</taxon>
        <taxon>Actinomycetes</taxon>
        <taxon>Kitasatosporales</taxon>
        <taxon>Streptomycetaceae</taxon>
        <taxon>Streptomyces</taxon>
    </lineage>
</organism>
<dbReference type="InterPro" id="IPR050596">
    <property type="entry name" value="AspAT/PAT-like"/>
</dbReference>
<keyword evidence="4" id="KW-0808">Transferase</keyword>
<dbReference type="InterPro" id="IPR015424">
    <property type="entry name" value="PyrdxlP-dep_Trfase"/>
</dbReference>
<keyword evidence="9" id="KW-1185">Reference proteome</keyword>
<evidence type="ECO:0000313" key="8">
    <source>
        <dbReference type="EMBL" id="MCM2580199.1"/>
    </source>
</evidence>
<dbReference type="InterPro" id="IPR004839">
    <property type="entry name" value="Aminotransferase_I/II_large"/>
</dbReference>
<reference evidence="8" key="1">
    <citation type="journal article" date="2023" name="Int. J. Syst. Evol. Microbiol.">
        <title>Streptomyces meridianus sp. nov. isolated from brackish water of the Tagus estuary in Alcochete, Portugal.</title>
        <authorList>
            <person name="Santos J.D.N."/>
            <person name="Klimek D."/>
            <person name="Calusinska M."/>
            <person name="Lobo Da Cunha A."/>
            <person name="Catita J."/>
            <person name="Goncalves H."/>
            <person name="Gonzalez I."/>
            <person name="Reyes F."/>
            <person name="Lage O.M."/>
        </authorList>
    </citation>
    <scope>NUCLEOTIDE SEQUENCE</scope>
    <source>
        <strain evidence="8">MTZ3.1</strain>
    </source>
</reference>
<dbReference type="Proteomes" id="UP001167160">
    <property type="component" value="Unassembled WGS sequence"/>
</dbReference>
<evidence type="ECO:0000256" key="5">
    <source>
        <dbReference type="ARBA" id="ARBA00022898"/>
    </source>
</evidence>
<keyword evidence="3 8" id="KW-0032">Aminotransferase</keyword>
<evidence type="ECO:0000256" key="2">
    <source>
        <dbReference type="ARBA" id="ARBA00007441"/>
    </source>
</evidence>
<evidence type="ECO:0000259" key="7">
    <source>
        <dbReference type="Pfam" id="PF00155"/>
    </source>
</evidence>
<name>A0ABT0XCN9_9ACTN</name>
<comment type="similarity">
    <text evidence="2">Belongs to the class-I pyridoxal-phosphate-dependent aminotransferase family.</text>
</comment>
<sequence>MERTRPDSRGPAPFGPPVTDAGLPVLPELAGRAAAAAGDVRAQPAGGGAEVLEAACGYWRRRSLPTGVDRAAAAPGAQPLLLALLAAIGGEVLLTRPCAPWYPSQARLLGLPAYHAPAPAECGGVPDPFAFLETVRRVRAEGGDPRVLLTAVVDDPTGTFAPPELMHEVCEAAVDEGLLIISDETYRETLHREWPGREGVPVGLLSPAEMQPDHVVVLADLGADLVPAAWPAAIARFPDTPRGAQLHAATLDALSTLHAVLPSPVAAAVAHALTEPQAVTERRSEAARLHGAIAAALYSAVTAAGAFCRPPRAGGHLYPDLEPLRPALDARGITDSVDLEDRLSADLGVPVPGGHRFGDAPDLLRVRLSTGPLLGADDDQGLEVLVADDPLTVPHVAGFLERFAAWFDDLAGG</sequence>
<comment type="caution">
    <text evidence="8">The sequence shown here is derived from an EMBL/GenBank/DDBJ whole genome shotgun (WGS) entry which is preliminary data.</text>
</comment>
<dbReference type="InterPro" id="IPR015421">
    <property type="entry name" value="PyrdxlP-dep_Trfase_major"/>
</dbReference>
<proteinExistence type="inferred from homology"/>
<feature type="domain" description="Aminotransferase class I/classII large" evidence="7">
    <location>
        <begin position="43"/>
        <end position="368"/>
    </location>
</feature>
<comment type="cofactor">
    <cofactor evidence="1">
        <name>pyridoxal 5'-phosphate</name>
        <dbReference type="ChEBI" id="CHEBI:597326"/>
    </cofactor>
</comment>
<evidence type="ECO:0000256" key="6">
    <source>
        <dbReference type="SAM" id="MobiDB-lite"/>
    </source>
</evidence>
<evidence type="ECO:0000313" key="9">
    <source>
        <dbReference type="Proteomes" id="UP001167160"/>
    </source>
</evidence>
<dbReference type="PANTHER" id="PTHR46383:SF1">
    <property type="entry name" value="ASPARTATE AMINOTRANSFERASE"/>
    <property type="match status" value="1"/>
</dbReference>
<dbReference type="PANTHER" id="PTHR46383">
    <property type="entry name" value="ASPARTATE AMINOTRANSFERASE"/>
    <property type="match status" value="1"/>
</dbReference>
<dbReference type="SUPFAM" id="SSF53383">
    <property type="entry name" value="PLP-dependent transferases"/>
    <property type="match status" value="1"/>
</dbReference>
<evidence type="ECO:0000256" key="4">
    <source>
        <dbReference type="ARBA" id="ARBA00022679"/>
    </source>
</evidence>
<dbReference type="EMBL" id="JAMQGM010000054">
    <property type="protein sequence ID" value="MCM2580199.1"/>
    <property type="molecule type" value="Genomic_DNA"/>
</dbReference>
<protein>
    <submittedName>
        <fullName evidence="8">Aminotransferase class I/II-fold pyridoxal phosphate-dependent enzyme</fullName>
    </submittedName>
</protein>
<dbReference type="RefSeq" id="WP_251418809.1">
    <property type="nucleotide sequence ID" value="NZ_JAMQGM010000054.1"/>
</dbReference>
<feature type="region of interest" description="Disordered" evidence="6">
    <location>
        <begin position="1"/>
        <end position="21"/>
    </location>
</feature>
<evidence type="ECO:0000256" key="1">
    <source>
        <dbReference type="ARBA" id="ARBA00001933"/>
    </source>
</evidence>
<dbReference type="Gene3D" id="3.40.640.10">
    <property type="entry name" value="Type I PLP-dependent aspartate aminotransferase-like (Major domain)"/>
    <property type="match status" value="1"/>
</dbReference>
<accession>A0ABT0XCN9</accession>